<dbReference type="Gene3D" id="1.10.10.60">
    <property type="entry name" value="Homeodomain-like"/>
    <property type="match status" value="1"/>
</dbReference>
<gene>
    <name evidence="2" type="ORF">ACFQ4C_04440</name>
</gene>
<keyword evidence="3" id="KW-1185">Reference proteome</keyword>
<comment type="caution">
    <text evidence="2">The sequence shown here is derived from an EMBL/GenBank/DDBJ whole genome shotgun (WGS) entry which is preliminary data.</text>
</comment>
<reference evidence="3" key="1">
    <citation type="journal article" date="2019" name="Int. J. Syst. Evol. Microbiol.">
        <title>The Global Catalogue of Microorganisms (GCM) 10K type strain sequencing project: providing services to taxonomists for standard genome sequencing and annotation.</title>
        <authorList>
            <consortium name="The Broad Institute Genomics Platform"/>
            <consortium name="The Broad Institute Genome Sequencing Center for Infectious Disease"/>
            <person name="Wu L."/>
            <person name="Ma J."/>
        </authorList>
    </citation>
    <scope>NUCLEOTIDE SEQUENCE [LARGE SCALE GENOMIC DNA]</scope>
    <source>
        <strain evidence="3">CCUG 55608</strain>
    </source>
</reference>
<dbReference type="PROSITE" id="PS01124">
    <property type="entry name" value="HTH_ARAC_FAMILY_2"/>
    <property type="match status" value="1"/>
</dbReference>
<dbReference type="RefSeq" id="WP_265989596.1">
    <property type="nucleotide sequence ID" value="NZ_CP110973.1"/>
</dbReference>
<dbReference type="EMBL" id="JBHTLP010000002">
    <property type="protein sequence ID" value="MFD1140340.1"/>
    <property type="molecule type" value="Genomic_DNA"/>
</dbReference>
<proteinExistence type="predicted"/>
<evidence type="ECO:0000313" key="2">
    <source>
        <dbReference type="EMBL" id="MFD1140340.1"/>
    </source>
</evidence>
<name>A0ABW3Q6Z7_9BACT</name>
<dbReference type="SMART" id="SM00342">
    <property type="entry name" value="HTH_ARAC"/>
    <property type="match status" value="1"/>
</dbReference>
<dbReference type="InterPro" id="IPR018060">
    <property type="entry name" value="HTH_AraC"/>
</dbReference>
<protein>
    <submittedName>
        <fullName evidence="2">DUF6597 domain-containing transcriptional factor</fullName>
    </submittedName>
</protein>
<accession>A0ABW3Q6Z7</accession>
<dbReference type="Proteomes" id="UP001597116">
    <property type="component" value="Unassembled WGS sequence"/>
</dbReference>
<sequence length="250" mass="28659">MFVNDIEYKFIQPPAFLAEFVESYWMLVNHSEEEKAVVLVPDGRVDVFFSYSSAEPFHTTVAGVEREASSASIRPRTVIFAVSFKLLAVEYILDTTVSVNEVRYLPAGFWGITADDLADFGRFCQTISDILKGLADKAMDGRKVKLFELIYGSNGSLPIRELAERAAWSSRQINRYFNQRFGISLKAYCDILRFRASFQDIRAGKLFPEQNFTDQAHFIRDVRKFSGVTPKGLRKNQNDRFIQFSTLEKR</sequence>
<dbReference type="Pfam" id="PF20240">
    <property type="entry name" value="DUF6597"/>
    <property type="match status" value="1"/>
</dbReference>
<dbReference type="Pfam" id="PF12833">
    <property type="entry name" value="HTH_18"/>
    <property type="match status" value="1"/>
</dbReference>
<dbReference type="InterPro" id="IPR046532">
    <property type="entry name" value="DUF6597"/>
</dbReference>
<evidence type="ECO:0000313" key="3">
    <source>
        <dbReference type="Proteomes" id="UP001597116"/>
    </source>
</evidence>
<evidence type="ECO:0000259" key="1">
    <source>
        <dbReference type="PROSITE" id="PS01124"/>
    </source>
</evidence>
<feature type="domain" description="HTH araC/xylS-type" evidence="1">
    <location>
        <begin position="141"/>
        <end position="236"/>
    </location>
</feature>
<organism evidence="2 3">
    <name type="scientific">Larkinella insperata</name>
    <dbReference type="NCBI Taxonomy" id="332158"/>
    <lineage>
        <taxon>Bacteria</taxon>
        <taxon>Pseudomonadati</taxon>
        <taxon>Bacteroidota</taxon>
        <taxon>Cytophagia</taxon>
        <taxon>Cytophagales</taxon>
        <taxon>Spirosomataceae</taxon>
        <taxon>Larkinella</taxon>
    </lineage>
</organism>